<keyword evidence="4" id="KW-1185">Reference proteome</keyword>
<dbReference type="Proteomes" id="UP000548582">
    <property type="component" value="Unassembled WGS sequence"/>
</dbReference>
<accession>A0A848EI44</accession>
<reference evidence="3 4" key="1">
    <citation type="submission" date="2020-03" db="EMBL/GenBank/DDBJ databases">
        <authorList>
            <person name="Sun Q."/>
        </authorList>
    </citation>
    <scope>NUCLEOTIDE SEQUENCE [LARGE SCALE GENOMIC DNA]</scope>
    <source>
        <strain evidence="3 4">JC162</strain>
    </source>
</reference>
<proteinExistence type="predicted"/>
<comment type="caution">
    <text evidence="3">The sequence shown here is derived from an EMBL/GenBank/DDBJ whole genome shotgun (WGS) entry which is preliminary data.</text>
</comment>
<dbReference type="SUPFAM" id="SSF56935">
    <property type="entry name" value="Porins"/>
    <property type="match status" value="1"/>
</dbReference>
<evidence type="ECO:0000256" key="2">
    <source>
        <dbReference type="SAM" id="MobiDB-lite"/>
    </source>
</evidence>
<feature type="coiled-coil region" evidence="1">
    <location>
        <begin position="46"/>
        <end position="73"/>
    </location>
</feature>
<evidence type="ECO:0000313" key="3">
    <source>
        <dbReference type="EMBL" id="NMJ43652.1"/>
    </source>
</evidence>
<feature type="region of interest" description="Disordered" evidence="2">
    <location>
        <begin position="74"/>
        <end position="113"/>
    </location>
</feature>
<keyword evidence="1" id="KW-0175">Coiled coil</keyword>
<dbReference type="InterPro" id="IPR045748">
    <property type="entry name" value="DcaP"/>
</dbReference>
<protein>
    <recommendedName>
        <fullName evidence="5">Porin</fullName>
    </recommendedName>
</protein>
<feature type="compositionally biased region" description="Low complexity" evidence="2">
    <location>
        <begin position="102"/>
        <end position="113"/>
    </location>
</feature>
<dbReference type="RefSeq" id="WP_170055853.1">
    <property type="nucleotide sequence ID" value="NZ_JABBKX010000009.1"/>
</dbReference>
<gene>
    <name evidence="3" type="ORF">GWK16_20565</name>
</gene>
<feature type="compositionally biased region" description="Low complexity" evidence="2">
    <location>
        <begin position="74"/>
        <end position="93"/>
    </location>
</feature>
<name>A0A848EI44_9PROT</name>
<evidence type="ECO:0000256" key="1">
    <source>
        <dbReference type="SAM" id="Coils"/>
    </source>
</evidence>
<evidence type="ECO:0000313" key="4">
    <source>
        <dbReference type="Proteomes" id="UP000548582"/>
    </source>
</evidence>
<dbReference type="EMBL" id="JABBKX010000009">
    <property type="protein sequence ID" value="NMJ43652.1"/>
    <property type="molecule type" value="Genomic_DNA"/>
</dbReference>
<dbReference type="Pfam" id="PF19577">
    <property type="entry name" value="DcaP"/>
    <property type="match status" value="1"/>
</dbReference>
<dbReference type="AlphaFoldDB" id="A0A848EI44"/>
<sequence length="590" mass="61731">MTQTVPPIGHHTSPQGDRIRAARLPGLALAGVLGLAILPAPTLAQSNADAATIAELRRQLDEMRRRLEQLEARAAQAAPTPAAVAPARQAARAPAPPPAVAPPRGATAQAEAQAAAAEARAAAAEARAAQADLAAARAEAGTPQPANIPGLLLPEPMGDQTATGDALRSDLAGIAFRVPGTETQVRLYGFVKLTGYYDFGGRNQTDAPAPQAIPLTGSPADQQGGDFGMTARFSRFGIDTRSLTAWGTLETRLEGDFGGGAPTSTNAVFRLRQAWAELGDENFRVLGGQANSLWNEGVFETLIDATNLNQSFVRQAQLRVTGRLAEGLTGQVSIEAPDTSYTSLAGVFTPGSSLEGGASPAFNSVPDLLARMTYRQDGLELGARGLLRQLEIRTTGTAAAPPGVSDTTAAWGLAGHVRVPMRWLSEALGQDELLGMAFYGDGIGRYFAGQTSGQDALTNLGLPGVIAPSLDTVTSYGAILAYRRFWATTLRSNVSYAYAHNDYPGYALGFAPGSLSATSLNREMQQVFANLIWSPFAEVRNGTFGSGWLDLGVEYLFTRRDLFGGAGAAGASGVGHAIANRILFAAIARF</sequence>
<organism evidence="3 4">
    <name type="scientific">Neoroseomonas marina</name>
    <dbReference type="NCBI Taxonomy" id="1232220"/>
    <lineage>
        <taxon>Bacteria</taxon>
        <taxon>Pseudomonadati</taxon>
        <taxon>Pseudomonadota</taxon>
        <taxon>Alphaproteobacteria</taxon>
        <taxon>Acetobacterales</taxon>
        <taxon>Acetobacteraceae</taxon>
        <taxon>Neoroseomonas</taxon>
    </lineage>
</organism>
<evidence type="ECO:0008006" key="5">
    <source>
        <dbReference type="Google" id="ProtNLM"/>
    </source>
</evidence>